<evidence type="ECO:0000313" key="3">
    <source>
        <dbReference type="Proteomes" id="UP000466931"/>
    </source>
</evidence>
<feature type="region of interest" description="Disordered" evidence="1">
    <location>
        <begin position="26"/>
        <end position="180"/>
    </location>
</feature>
<dbReference type="Proteomes" id="UP000466931">
    <property type="component" value="Chromosome"/>
</dbReference>
<reference evidence="2" key="1">
    <citation type="journal article" date="2019" name="Emerg. Microbes Infect.">
        <title>Comprehensive subspecies identification of 175 nontuberculous mycobacteria species based on 7547 genomic profiles.</title>
        <authorList>
            <person name="Matsumoto Y."/>
            <person name="Kinjo T."/>
            <person name="Motooka D."/>
            <person name="Nabeya D."/>
            <person name="Jung N."/>
            <person name="Uechi K."/>
            <person name="Horii T."/>
            <person name="Iida T."/>
            <person name="Fujita J."/>
            <person name="Nakamura S."/>
        </authorList>
    </citation>
    <scope>NUCLEOTIDE SEQUENCE [LARGE SCALE GENOMIC DNA]</scope>
    <source>
        <strain evidence="2">JCM 13671</strain>
    </source>
</reference>
<dbReference type="SUPFAM" id="SSF75011">
    <property type="entry name" value="3-carboxy-cis,cis-mucoante lactonizing enzyme"/>
    <property type="match status" value="1"/>
</dbReference>
<name>A0A7I7XUT3_9MYCO</name>
<dbReference type="Pfam" id="PF17963">
    <property type="entry name" value="Big_9"/>
    <property type="match status" value="2"/>
</dbReference>
<dbReference type="EMBL" id="AP022612">
    <property type="protein sequence ID" value="BBZ33015.1"/>
    <property type="molecule type" value="Genomic_DNA"/>
</dbReference>
<dbReference type="RefSeq" id="WP_085152439.1">
    <property type="nucleotide sequence ID" value="NZ_AP022612.1"/>
</dbReference>
<organism evidence="2 3">
    <name type="scientific">Mycolicibacterium confluentis</name>
    <dbReference type="NCBI Taxonomy" id="28047"/>
    <lineage>
        <taxon>Bacteria</taxon>
        <taxon>Bacillati</taxon>
        <taxon>Actinomycetota</taxon>
        <taxon>Actinomycetes</taxon>
        <taxon>Mycobacteriales</taxon>
        <taxon>Mycobacteriaceae</taxon>
        <taxon>Mycolicibacterium</taxon>
    </lineage>
</organism>
<sequence length="850" mass="88083">MEGAKNASRLGGLTLAVGLGIAVSSGQGVAHADADSTDTGSPGPTASSRPSDTESSTPTRATQADEPTRRVKSRIRTRDADTAESTESTRPSPRELSPRRLKLRDDLRQARTGATVSVDAQPTQAAADTRSDTTTPVGDAGGANPPSPEVSTPDPELEVPTSRPADALIDTSGPDSAPGRVIEIDDSAVRSIVTSPSLTAQGAELIRVTRTDPGITTRTLAERFSTLTVNTVAPTVLSAEPLTAAQIPVAPDPITVTSRPSLSPIGALIAVPARIVGGLLALVGLAPSAAPGAPVSPVTKLVELAWVALRRVNSFFFNSTPTVTVTLEEPSATGVVTGQVVGQDKDGDRLEYRVITQPANGTVELHPDGTFTYTATVQADGTLGGPDTFRVAVIDRGFHLHGLLGFFKPFGGHATVATVSLDATPVNEAPVIERISTVTSNSGVVVGTIRVTDDGDGPVVVSVTQPPVGQGVVTVAQTGADTWEWTLTPAGTSQEERTVEFTLTAHDGQNTTTESVEVTIPAQSWIVVDTTVIHLPPTVIPITITPITVIDTSGQIVVNWNNNLYIPNPTTLTVETIELAPGTVVHQPIQGSNEVVVVNPNLTIDVGTISGAGLVINTTDIVLSQVPTSMVVVNGSSTVSGQLVVSSGSQLGVYGAGQTPLVVGGMELFGDEDMTFGEVKIIGNNGNVVTTSKHAMSRLMVSFNLGGRAASSDAAQSNFSVEVVDTVDFGDGVVGKLATHGDSIYVTVTENSVTRLIKYDTNYYGGLEYASEVELSGSVSSLAINEDGSRAFVVDDLTGTMSIIEIQGYYYGMEVLETIHTGPGHVTSLSYGQLAVTNPAGGTVTIIQLD</sequence>
<reference evidence="2" key="2">
    <citation type="submission" date="2020-02" db="EMBL/GenBank/DDBJ databases">
        <authorList>
            <person name="Matsumoto Y."/>
            <person name="Motooka D."/>
            <person name="Nakamura S."/>
        </authorList>
    </citation>
    <scope>NUCLEOTIDE SEQUENCE</scope>
    <source>
        <strain evidence="2">JCM 13671</strain>
    </source>
</reference>
<accession>A0A7I7XUT3</accession>
<keyword evidence="3" id="KW-1185">Reference proteome</keyword>
<feature type="compositionally biased region" description="Basic and acidic residues" evidence="1">
    <location>
        <begin position="92"/>
        <end position="109"/>
    </location>
</feature>
<gene>
    <name evidence="2" type="ORF">MCNF_16200</name>
</gene>
<feature type="compositionally biased region" description="Polar residues" evidence="1">
    <location>
        <begin position="112"/>
        <end position="136"/>
    </location>
</feature>
<protein>
    <submittedName>
        <fullName evidence="2">Uncharacterized protein</fullName>
    </submittedName>
</protein>
<evidence type="ECO:0000313" key="2">
    <source>
        <dbReference type="EMBL" id="BBZ33015.1"/>
    </source>
</evidence>
<feature type="compositionally biased region" description="Polar residues" evidence="1">
    <location>
        <begin position="37"/>
        <end position="62"/>
    </location>
</feature>
<dbReference type="AlphaFoldDB" id="A0A7I7XUT3"/>
<evidence type="ECO:0000256" key="1">
    <source>
        <dbReference type="SAM" id="MobiDB-lite"/>
    </source>
</evidence>
<dbReference type="OrthoDB" id="1253390at2"/>
<proteinExistence type="predicted"/>